<dbReference type="Gene3D" id="2.30.130.40">
    <property type="entry name" value="LON domain-like"/>
    <property type="match status" value="1"/>
</dbReference>
<dbReference type="InterPro" id="IPR015947">
    <property type="entry name" value="PUA-like_sf"/>
</dbReference>
<dbReference type="OrthoDB" id="440582at2759"/>
<name>A0A812TDS3_9DINO</name>
<sequence>MQKEAGPDERCALQATLSCISDDERQLILSFVLGDLTCYPRVAAIDSRFFLACTALGSWQECVIEIPRAWTAKEECVEQLVKLAGSWRLAQKAVLPPFPQRRLLQDQLAKECPQLTLAALGEGPYMLFVMGCNLPIGARMSLHFFEPRYRWMCRRLFAGEPPYMFGFVTHGRAKEGSRGLLCQATDWATNTNGTYDVHIRAEAAFNLTEVWYEDIPHSSPLALGFIDVISRVPPVRQQPGGGSSPRLLSSRSSGRRCFPLSLRRWLSNLGTCCPRRIYSP</sequence>
<protein>
    <submittedName>
        <fullName evidence="1">Uncharacterized protein</fullName>
    </submittedName>
</protein>
<gene>
    <name evidence="1" type="ORF">SNAT2548_LOCUS29513</name>
</gene>
<reference evidence="1" key="1">
    <citation type="submission" date="2021-02" db="EMBL/GenBank/DDBJ databases">
        <authorList>
            <person name="Dougan E. K."/>
            <person name="Rhodes N."/>
            <person name="Thang M."/>
            <person name="Chan C."/>
        </authorList>
    </citation>
    <scope>NUCLEOTIDE SEQUENCE</scope>
</reference>
<keyword evidence="2" id="KW-1185">Reference proteome</keyword>
<dbReference type="SUPFAM" id="SSF88697">
    <property type="entry name" value="PUA domain-like"/>
    <property type="match status" value="1"/>
</dbReference>
<evidence type="ECO:0000313" key="2">
    <source>
        <dbReference type="Proteomes" id="UP000604046"/>
    </source>
</evidence>
<accession>A0A812TDS3</accession>
<evidence type="ECO:0000313" key="1">
    <source>
        <dbReference type="EMBL" id="CAE7527112.1"/>
    </source>
</evidence>
<dbReference type="AlphaFoldDB" id="A0A812TDS3"/>
<proteinExistence type="predicted"/>
<dbReference type="InterPro" id="IPR046336">
    <property type="entry name" value="Lon_prtase_N_sf"/>
</dbReference>
<comment type="caution">
    <text evidence="1">The sequence shown here is derived from an EMBL/GenBank/DDBJ whole genome shotgun (WGS) entry which is preliminary data.</text>
</comment>
<organism evidence="1 2">
    <name type="scientific">Symbiodinium natans</name>
    <dbReference type="NCBI Taxonomy" id="878477"/>
    <lineage>
        <taxon>Eukaryota</taxon>
        <taxon>Sar</taxon>
        <taxon>Alveolata</taxon>
        <taxon>Dinophyceae</taxon>
        <taxon>Suessiales</taxon>
        <taxon>Symbiodiniaceae</taxon>
        <taxon>Symbiodinium</taxon>
    </lineage>
</organism>
<dbReference type="Proteomes" id="UP000604046">
    <property type="component" value="Unassembled WGS sequence"/>
</dbReference>
<dbReference type="EMBL" id="CAJNDS010002564">
    <property type="protein sequence ID" value="CAE7527112.1"/>
    <property type="molecule type" value="Genomic_DNA"/>
</dbReference>